<dbReference type="PANTHER" id="PTHR35317:SF29">
    <property type="entry name" value="CCHC-TYPE DOMAIN-CONTAINING PROTEIN"/>
    <property type="match status" value="1"/>
</dbReference>
<dbReference type="EMBL" id="CAKASE010000055">
    <property type="protein sequence ID" value="CAG9566064.1"/>
    <property type="molecule type" value="Genomic_DNA"/>
</dbReference>
<evidence type="ECO:0000256" key="1">
    <source>
        <dbReference type="PROSITE-ProRule" id="PRU00047"/>
    </source>
</evidence>
<keyword evidence="4" id="KW-1185">Reference proteome</keyword>
<dbReference type="OrthoDB" id="7920740at2759"/>
<name>A0A8J2W3C1_9NEOP</name>
<proteinExistence type="predicted"/>
<dbReference type="InterPro" id="IPR001878">
    <property type="entry name" value="Znf_CCHC"/>
</dbReference>
<organism evidence="3 4">
    <name type="scientific">Danaus chrysippus</name>
    <name type="common">African queen</name>
    <dbReference type="NCBI Taxonomy" id="151541"/>
    <lineage>
        <taxon>Eukaryota</taxon>
        <taxon>Metazoa</taxon>
        <taxon>Ecdysozoa</taxon>
        <taxon>Arthropoda</taxon>
        <taxon>Hexapoda</taxon>
        <taxon>Insecta</taxon>
        <taxon>Pterygota</taxon>
        <taxon>Neoptera</taxon>
        <taxon>Endopterygota</taxon>
        <taxon>Lepidoptera</taxon>
        <taxon>Glossata</taxon>
        <taxon>Ditrysia</taxon>
        <taxon>Papilionoidea</taxon>
        <taxon>Nymphalidae</taxon>
        <taxon>Danainae</taxon>
        <taxon>Danaini</taxon>
        <taxon>Danaina</taxon>
        <taxon>Danaus</taxon>
        <taxon>Anosia</taxon>
    </lineage>
</organism>
<dbReference type="Proteomes" id="UP000789524">
    <property type="component" value="Unassembled WGS sequence"/>
</dbReference>
<keyword evidence="1" id="KW-0862">Zinc</keyword>
<evidence type="ECO:0000313" key="4">
    <source>
        <dbReference type="Proteomes" id="UP000789524"/>
    </source>
</evidence>
<reference evidence="3" key="1">
    <citation type="submission" date="2021-09" db="EMBL/GenBank/DDBJ databases">
        <authorList>
            <person name="Martin H S."/>
        </authorList>
    </citation>
    <scope>NUCLEOTIDE SEQUENCE</scope>
</reference>
<sequence>MAASIKIDQLTGDNYDTWKIHMRAILKKNDLWEYVSGAILKPPPSDPKYTEWLKMDGKAESDILLAVSSSELAALDGLESSRAIWDKLKSMYQSSGPARKASLLKKLVLTRMKEDDDLKKHIADFFEAVKKLREIGLIVIDELLAILLLYSLPDSFAMFRTAIESRDDLPSTESLKVKIIEDFEGRKSQTVDQGAMFVKRINKNTHLKKNCDNHGRKAYVECYRCGRRGHIARDCKVKYTGKHKKSAQQVERDGDNERKTTMLLSTTEDVLLGEQINPIWCIDSGCTGHMCNEKQMIEDFTQLNSELNLANSERTQITGTGKVSISVDTGSEERQINLQKVFYVSDLRTNLLSVAKMTDRRYEVHFKKNNATVCDENGKIHLRADRVGNLYHVRMSQNTASNVENKKKSIDIWHQRLGHLNERDLKAMSKSGLVYGLTFNDHEKLSECDICASEKLACVPFPKSSGQRATELLEIVHSDVCGPMKTKSYGEILDEEESIDSEQMNIELNEPVSDNSTKSEDQKILRVKRNRVRTTRSLERVDESDFDRNRRHVDRKRIATVSWEELIEPPQRGRGRPRLIRTGMAGRPRKIYNLFQENSDRENESEDREEQLSAGIATIEPMTWDEIENSDDLKAWQIALEYEILAKLKNKTWEIVPRPKQRKVIGSRLVLSTKSTGKKVRLVAKGCSQRPGEDFHETSSPVERTSSIRLIAALSAELGLEIHQMDVVTAYLNGSLEEEVYMEVPDQLSDVLQRVLANEKVGSQQRTVTEKNILKTAKSWNEALNECVNSVCLLKKSLYGLRQSGLQWHKELVRKLVDCGFEGLQQDPCVFVAQKGERIMLIGIYVDDIILATDDINWMCDIKKSLSSAFEMKDMGKISNCLGIEFSRDNENRVYLNQKLNVNKLLERFGMSV</sequence>
<gene>
    <name evidence="3" type="ORF">DCHRY22_LOCUS6786</name>
</gene>
<dbReference type="Pfam" id="PF13976">
    <property type="entry name" value="gag_pre-integrs"/>
    <property type="match status" value="1"/>
</dbReference>
<keyword evidence="1" id="KW-0479">Metal-binding</keyword>
<dbReference type="AlphaFoldDB" id="A0A8J2W3C1"/>
<accession>A0A8J2W3C1</accession>
<dbReference type="PROSITE" id="PS50158">
    <property type="entry name" value="ZF_CCHC"/>
    <property type="match status" value="1"/>
</dbReference>
<evidence type="ECO:0000259" key="2">
    <source>
        <dbReference type="PROSITE" id="PS50158"/>
    </source>
</evidence>
<dbReference type="GO" id="GO:0003676">
    <property type="term" value="F:nucleic acid binding"/>
    <property type="evidence" value="ECO:0007669"/>
    <property type="project" value="InterPro"/>
</dbReference>
<feature type="domain" description="CCHC-type" evidence="2">
    <location>
        <begin position="222"/>
        <end position="236"/>
    </location>
</feature>
<dbReference type="Gene3D" id="4.10.60.10">
    <property type="entry name" value="Zinc finger, CCHC-type"/>
    <property type="match status" value="1"/>
</dbReference>
<comment type="caution">
    <text evidence="3">The sequence shown here is derived from an EMBL/GenBank/DDBJ whole genome shotgun (WGS) entry which is preliminary data.</text>
</comment>
<dbReference type="Pfam" id="PF14223">
    <property type="entry name" value="Retrotran_gag_2"/>
    <property type="match status" value="1"/>
</dbReference>
<dbReference type="Pfam" id="PF22936">
    <property type="entry name" value="Pol_BBD"/>
    <property type="match status" value="1"/>
</dbReference>
<dbReference type="InterPro" id="IPR036875">
    <property type="entry name" value="Znf_CCHC_sf"/>
</dbReference>
<dbReference type="InterPro" id="IPR054722">
    <property type="entry name" value="PolX-like_BBD"/>
</dbReference>
<dbReference type="PANTHER" id="PTHR35317">
    <property type="entry name" value="OS04G0629600 PROTEIN"/>
    <property type="match status" value="1"/>
</dbReference>
<dbReference type="Pfam" id="PF07727">
    <property type="entry name" value="RVT_2"/>
    <property type="match status" value="2"/>
</dbReference>
<dbReference type="Pfam" id="PF00098">
    <property type="entry name" value="zf-CCHC"/>
    <property type="match status" value="1"/>
</dbReference>
<dbReference type="GO" id="GO:0008270">
    <property type="term" value="F:zinc ion binding"/>
    <property type="evidence" value="ECO:0007669"/>
    <property type="project" value="UniProtKB-KW"/>
</dbReference>
<dbReference type="SUPFAM" id="SSF57756">
    <property type="entry name" value="Retrovirus zinc finger-like domains"/>
    <property type="match status" value="1"/>
</dbReference>
<protein>
    <submittedName>
        <fullName evidence="3">(African queen) hypothetical protein</fullName>
    </submittedName>
</protein>
<dbReference type="InterPro" id="IPR013103">
    <property type="entry name" value="RVT_2"/>
</dbReference>
<dbReference type="InterPro" id="IPR025724">
    <property type="entry name" value="GAG-pre-integrase_dom"/>
</dbReference>
<evidence type="ECO:0000313" key="3">
    <source>
        <dbReference type="EMBL" id="CAG9566064.1"/>
    </source>
</evidence>
<dbReference type="SMART" id="SM00343">
    <property type="entry name" value="ZnF_C2HC"/>
    <property type="match status" value="1"/>
</dbReference>
<keyword evidence="1" id="KW-0863">Zinc-finger</keyword>